<accession>A0ABP1G1B9</accession>
<keyword evidence="1" id="KW-0472">Membrane</keyword>
<gene>
    <name evidence="2" type="primary">g6901</name>
    <name evidence="2" type="ORF">VP750_LOCUS5907</name>
</gene>
<dbReference type="Proteomes" id="UP001497392">
    <property type="component" value="Unassembled WGS sequence"/>
</dbReference>
<proteinExistence type="predicted"/>
<organism evidence="2 3">
    <name type="scientific">Coccomyxa viridis</name>
    <dbReference type="NCBI Taxonomy" id="1274662"/>
    <lineage>
        <taxon>Eukaryota</taxon>
        <taxon>Viridiplantae</taxon>
        <taxon>Chlorophyta</taxon>
        <taxon>core chlorophytes</taxon>
        <taxon>Trebouxiophyceae</taxon>
        <taxon>Trebouxiophyceae incertae sedis</taxon>
        <taxon>Coccomyxaceae</taxon>
        <taxon>Coccomyxa</taxon>
    </lineage>
</organism>
<keyword evidence="1" id="KW-1133">Transmembrane helix</keyword>
<name>A0ABP1G1B9_9CHLO</name>
<keyword evidence="1" id="KW-0812">Transmembrane</keyword>
<feature type="transmembrane region" description="Helical" evidence="1">
    <location>
        <begin position="61"/>
        <end position="81"/>
    </location>
</feature>
<reference evidence="2 3" key="1">
    <citation type="submission" date="2024-06" db="EMBL/GenBank/DDBJ databases">
        <authorList>
            <person name="Kraege A."/>
            <person name="Thomma B."/>
        </authorList>
    </citation>
    <scope>NUCLEOTIDE SEQUENCE [LARGE SCALE GENOMIC DNA]</scope>
</reference>
<protein>
    <submittedName>
        <fullName evidence="2">G6901 protein</fullName>
    </submittedName>
</protein>
<keyword evidence="3" id="KW-1185">Reference proteome</keyword>
<evidence type="ECO:0000313" key="2">
    <source>
        <dbReference type="EMBL" id="CAL5224248.1"/>
    </source>
</evidence>
<comment type="caution">
    <text evidence="2">The sequence shown here is derived from an EMBL/GenBank/DDBJ whole genome shotgun (WGS) entry which is preliminary data.</text>
</comment>
<dbReference type="EMBL" id="CAXHTA020000010">
    <property type="protein sequence ID" value="CAL5224248.1"/>
    <property type="molecule type" value="Genomic_DNA"/>
</dbReference>
<evidence type="ECO:0000313" key="3">
    <source>
        <dbReference type="Proteomes" id="UP001497392"/>
    </source>
</evidence>
<evidence type="ECO:0000256" key="1">
    <source>
        <dbReference type="SAM" id="Phobius"/>
    </source>
</evidence>
<sequence length="88" mass="9222">MNPLPCCHPARHSSRRRVQASALPDVAVLAQMMPGIPSSSAATQNNVQNTLQNAPLGLQEAPQGLLIAAALVAVAVGGYLLRDKLQNK</sequence>